<evidence type="ECO:0000256" key="1">
    <source>
        <dbReference type="SAM" id="Phobius"/>
    </source>
</evidence>
<dbReference type="Proteomes" id="UP000504633">
    <property type="component" value="Unplaced"/>
</dbReference>
<dbReference type="KEGG" id="dhe:111597618"/>
<organism evidence="2 3">
    <name type="scientific">Drosophila hydei</name>
    <name type="common">Fruit fly</name>
    <dbReference type="NCBI Taxonomy" id="7224"/>
    <lineage>
        <taxon>Eukaryota</taxon>
        <taxon>Metazoa</taxon>
        <taxon>Ecdysozoa</taxon>
        <taxon>Arthropoda</taxon>
        <taxon>Hexapoda</taxon>
        <taxon>Insecta</taxon>
        <taxon>Pterygota</taxon>
        <taxon>Neoptera</taxon>
        <taxon>Endopterygota</taxon>
        <taxon>Diptera</taxon>
        <taxon>Brachycera</taxon>
        <taxon>Muscomorpha</taxon>
        <taxon>Ephydroidea</taxon>
        <taxon>Drosophilidae</taxon>
        <taxon>Drosophila</taxon>
    </lineage>
</organism>
<gene>
    <name evidence="3" type="primary">LOC111597618</name>
</gene>
<accession>A0A6J1LQ17</accession>
<keyword evidence="1" id="KW-0472">Membrane</keyword>
<keyword evidence="1" id="KW-1133">Transmembrane helix</keyword>
<evidence type="ECO:0000313" key="3">
    <source>
        <dbReference type="RefSeq" id="XP_023168185.1"/>
    </source>
</evidence>
<dbReference type="OrthoDB" id="7836119at2759"/>
<dbReference type="AlphaFoldDB" id="A0A6J1LQ17"/>
<name>A0A6J1LQ17_DROHY</name>
<dbReference type="OMA" id="FYCDGQN"/>
<proteinExistence type="predicted"/>
<feature type="transmembrane region" description="Helical" evidence="1">
    <location>
        <begin position="12"/>
        <end position="34"/>
    </location>
</feature>
<keyword evidence="2" id="KW-1185">Reference proteome</keyword>
<protein>
    <submittedName>
        <fullName evidence="3">Uncharacterized protein LOC111597618</fullName>
    </submittedName>
</protein>
<dbReference type="GeneID" id="111597618"/>
<evidence type="ECO:0000313" key="2">
    <source>
        <dbReference type="Proteomes" id="UP000504633"/>
    </source>
</evidence>
<keyword evidence="1" id="KW-0812">Transmembrane</keyword>
<sequence>MPVSPQCAGAYIINLIAFWLLLLLHPATVTTIGLKNCSFIDGHILEFVCHGKYERQIRLQYKDRNPAINAPYSIWQRADYFGSTMLLIVFYEGPLTRCYNLVLSEGLFYCNGHNYPMELDDSIIVNCIPFKFTYADELHKQCKTSKKIHASTISSVIIYMESNIIEFSGAAKILCSLNILVIVILPLRFVI</sequence>
<reference evidence="3" key="1">
    <citation type="submission" date="2025-08" db="UniProtKB">
        <authorList>
            <consortium name="RefSeq"/>
        </authorList>
    </citation>
    <scope>IDENTIFICATION</scope>
    <source>
        <strain evidence="3">15085-1641.00</strain>
        <tissue evidence="3">Whole body</tissue>
    </source>
</reference>
<dbReference type="RefSeq" id="XP_023168185.1">
    <property type="nucleotide sequence ID" value="XM_023312417.2"/>
</dbReference>